<dbReference type="InterPro" id="IPR032675">
    <property type="entry name" value="LRR_dom_sf"/>
</dbReference>
<evidence type="ECO:0000256" key="12">
    <source>
        <dbReference type="SAM" id="SignalP"/>
    </source>
</evidence>
<dbReference type="Pfam" id="PF13855">
    <property type="entry name" value="LRR_8"/>
    <property type="match status" value="3"/>
</dbReference>
<dbReference type="SMART" id="SM00365">
    <property type="entry name" value="LRR_SD22"/>
    <property type="match status" value="6"/>
</dbReference>
<evidence type="ECO:0000256" key="3">
    <source>
        <dbReference type="ARBA" id="ARBA00022475"/>
    </source>
</evidence>
<dbReference type="PANTHER" id="PTHR48063:SF98">
    <property type="entry name" value="LRR RECEPTOR-LIKE SERINE_THREONINE-PROTEIN KINASE FLS2"/>
    <property type="match status" value="1"/>
</dbReference>
<dbReference type="AlphaFoldDB" id="A0ABD3E3B7"/>
<keyword evidence="6 12" id="KW-0732">Signal</keyword>
<evidence type="ECO:0000313" key="16">
    <source>
        <dbReference type="Proteomes" id="UP001632038"/>
    </source>
</evidence>
<proteinExistence type="inferred from homology"/>
<evidence type="ECO:0000256" key="8">
    <source>
        <dbReference type="ARBA" id="ARBA00022989"/>
    </source>
</evidence>
<keyword evidence="10" id="KW-0325">Glycoprotein</keyword>
<dbReference type="InterPro" id="IPR003591">
    <property type="entry name" value="Leu-rich_rpt_typical-subtyp"/>
</dbReference>
<keyword evidence="7" id="KW-0677">Repeat</keyword>
<evidence type="ECO:0000259" key="13">
    <source>
        <dbReference type="Pfam" id="PF08263"/>
    </source>
</evidence>
<reference evidence="16" key="1">
    <citation type="journal article" date="2024" name="IScience">
        <title>Strigolactones Initiate the Formation of Haustorium-like Structures in Castilleja.</title>
        <authorList>
            <person name="Buerger M."/>
            <person name="Peterson D."/>
            <person name="Chory J."/>
        </authorList>
    </citation>
    <scope>NUCLEOTIDE SEQUENCE [LARGE SCALE GENOMIC DNA]</scope>
</reference>
<protein>
    <recommendedName>
        <fullName evidence="17">Leucine-rich repeat-containing N-terminal plant-type domain-containing protein</fullName>
    </recommendedName>
</protein>
<dbReference type="Pfam" id="PF00560">
    <property type="entry name" value="LRR_1"/>
    <property type="match status" value="2"/>
</dbReference>
<dbReference type="Proteomes" id="UP001632038">
    <property type="component" value="Unassembled WGS sequence"/>
</dbReference>
<organism evidence="15 16">
    <name type="scientific">Castilleja foliolosa</name>
    <dbReference type="NCBI Taxonomy" id="1961234"/>
    <lineage>
        <taxon>Eukaryota</taxon>
        <taxon>Viridiplantae</taxon>
        <taxon>Streptophyta</taxon>
        <taxon>Embryophyta</taxon>
        <taxon>Tracheophyta</taxon>
        <taxon>Spermatophyta</taxon>
        <taxon>Magnoliopsida</taxon>
        <taxon>eudicotyledons</taxon>
        <taxon>Gunneridae</taxon>
        <taxon>Pentapetalae</taxon>
        <taxon>asterids</taxon>
        <taxon>lamiids</taxon>
        <taxon>Lamiales</taxon>
        <taxon>Orobanchaceae</taxon>
        <taxon>Pedicularideae</taxon>
        <taxon>Castillejinae</taxon>
        <taxon>Castilleja</taxon>
    </lineage>
</organism>
<feature type="chain" id="PRO_5044755334" description="Leucine-rich repeat-containing N-terminal plant-type domain-containing protein" evidence="12">
    <location>
        <begin position="19"/>
        <end position="997"/>
    </location>
</feature>
<evidence type="ECO:0000256" key="10">
    <source>
        <dbReference type="ARBA" id="ARBA00023180"/>
    </source>
</evidence>
<comment type="caution">
    <text evidence="15">The sequence shown here is derived from an EMBL/GenBank/DDBJ whole genome shotgun (WGS) entry which is preliminary data.</text>
</comment>
<dbReference type="InterPro" id="IPR055414">
    <property type="entry name" value="LRR_R13L4/SHOC2-like"/>
</dbReference>
<keyword evidence="3" id="KW-1003">Cell membrane</keyword>
<evidence type="ECO:0000256" key="1">
    <source>
        <dbReference type="ARBA" id="ARBA00004251"/>
    </source>
</evidence>
<keyword evidence="8 11" id="KW-1133">Transmembrane helix</keyword>
<dbReference type="SUPFAM" id="SSF52047">
    <property type="entry name" value="RNI-like"/>
    <property type="match status" value="1"/>
</dbReference>
<dbReference type="GO" id="GO:0005886">
    <property type="term" value="C:plasma membrane"/>
    <property type="evidence" value="ECO:0007669"/>
    <property type="project" value="UniProtKB-SubCell"/>
</dbReference>
<dbReference type="SMART" id="SM00369">
    <property type="entry name" value="LRR_TYP"/>
    <property type="match status" value="8"/>
</dbReference>
<feature type="domain" description="Disease resistance R13L4/SHOC-2-like LRR" evidence="14">
    <location>
        <begin position="316"/>
        <end position="521"/>
    </location>
</feature>
<evidence type="ECO:0000256" key="6">
    <source>
        <dbReference type="ARBA" id="ARBA00022729"/>
    </source>
</evidence>
<evidence type="ECO:0000256" key="11">
    <source>
        <dbReference type="SAM" id="Phobius"/>
    </source>
</evidence>
<dbReference type="PANTHER" id="PTHR48063">
    <property type="entry name" value="LRR RECEPTOR-LIKE KINASE"/>
    <property type="match status" value="1"/>
</dbReference>
<evidence type="ECO:0000259" key="14">
    <source>
        <dbReference type="Pfam" id="PF23598"/>
    </source>
</evidence>
<keyword evidence="9 11" id="KW-0472">Membrane</keyword>
<accession>A0ABD3E3B7</accession>
<dbReference type="Pfam" id="PF13516">
    <property type="entry name" value="LRR_6"/>
    <property type="match status" value="1"/>
</dbReference>
<keyword evidence="4" id="KW-0433">Leucine-rich repeat</keyword>
<keyword evidence="5 11" id="KW-0812">Transmembrane</keyword>
<feature type="signal peptide" evidence="12">
    <location>
        <begin position="1"/>
        <end position="18"/>
    </location>
</feature>
<dbReference type="EMBL" id="JAVIJP010000009">
    <property type="protein sequence ID" value="KAL3647544.1"/>
    <property type="molecule type" value="Genomic_DNA"/>
</dbReference>
<dbReference type="Pfam" id="PF23598">
    <property type="entry name" value="LRR_14"/>
    <property type="match status" value="1"/>
</dbReference>
<dbReference type="FunFam" id="3.80.10.10:FF:000095">
    <property type="entry name" value="LRR receptor-like serine/threonine-protein kinase GSO1"/>
    <property type="match status" value="2"/>
</dbReference>
<dbReference type="FunFam" id="3.80.10.10:FF:000111">
    <property type="entry name" value="LRR receptor-like serine/threonine-protein kinase ERECTA"/>
    <property type="match status" value="1"/>
</dbReference>
<evidence type="ECO:0000256" key="4">
    <source>
        <dbReference type="ARBA" id="ARBA00022614"/>
    </source>
</evidence>
<dbReference type="Gene3D" id="3.80.10.10">
    <property type="entry name" value="Ribonuclease Inhibitor"/>
    <property type="match status" value="5"/>
</dbReference>
<evidence type="ECO:0000256" key="9">
    <source>
        <dbReference type="ARBA" id="ARBA00023136"/>
    </source>
</evidence>
<dbReference type="InterPro" id="IPR001611">
    <property type="entry name" value="Leu-rich_rpt"/>
</dbReference>
<dbReference type="SUPFAM" id="SSF52058">
    <property type="entry name" value="L domain-like"/>
    <property type="match status" value="3"/>
</dbReference>
<dbReference type="GO" id="GO:0006952">
    <property type="term" value="P:defense response"/>
    <property type="evidence" value="ECO:0007669"/>
    <property type="project" value="UniProtKB-ARBA"/>
</dbReference>
<evidence type="ECO:0000313" key="15">
    <source>
        <dbReference type="EMBL" id="KAL3647544.1"/>
    </source>
</evidence>
<name>A0ABD3E3B7_9LAMI</name>
<sequence length="997" mass="112876">MKLLFVPLLFITITLVSKFILSDVICNENDIISLLMFKKDLIDPSNRLSSWTGLNCCEWAGVVCNNSTGRVHEIRLRNPHDSPCSRSKYTTAEFEAYSRQKIGGNLNPSLLDMKKHLTHLDLSCNDFEGAHIPDFIGFLENLQYLDLSSVGFQGEVPYQLGNLSGLKYLNLGDFFYSRKFLSKNKLSIGNMQWLSRLSSLEHLDLTGVNLSETSNWLRVFNNLPSLVNLHLSRCGLRLFDSTDIVNFTSLRVLDLSGNNFYSLVPHWIGSLENLAHLDLSECGLYNHLPIDLQNMMRLRYLDLSSNKFNFTFPSWFSKFVHLEVLDFSDNLIHGEALDTIGNLTSLVFLDLSRNKLEGTITKSLCNLHSLGGLFLSGNMFSGDIQNFLQCISNKLEFLYLDSNKLSGQLPSNLGQLARIREIDLLNNKLTGPLPISLGELQELEYFVVSLNSLEGVVSEAHFRNMSRLKIFQANGNKLTFRPSENWIPPFQVIRLSLRAWHLGPKFPRWIEHMTSMSYLSLGRTGIADSIPDWFWDKTISRMGHLNLSGNLIHGQIPSLLNFRSDINVAVDMKCNLIDGPLPTISSSISILDLSHNRFSGPMHRFLCNDVVGKNRLEILNLGDNFLSGQIPECWIKWPLLRVLRLEDNNLTGKIPSSIGFLTRLQSLHLRRNNLLGEIPPSLQKCNELMVLDLGRNYLTGRLPVWIYRLSKMIVLNLRLNEFWGEFSFQLCRLNSLQTLDLAGNNFSGNIPTCFGNFSVMVGKQPLTDHIYYSAVDTFGGVPDSQFLVLKGRFREYINNLQFVMVLDLSNNGFSGSIPVEITKLVRVQSLNLSQNSLSGTIPKSIADMEFLESLDISRNNLSGEIPTSISGLTFLSHLNLSYNNLTGRIPTGTQIQGFDRSGFIGNQLCGPPLSGKCDEDNETSWIVEDEDESDGSLLGGERFEFFLSALLGFIFGFWLVLGPLFISISWRVTYFRCLTRIWNYVYYVCIKTFVRGW</sequence>
<feature type="transmembrane region" description="Helical" evidence="11">
    <location>
        <begin position="945"/>
        <end position="966"/>
    </location>
</feature>
<evidence type="ECO:0008006" key="17">
    <source>
        <dbReference type="Google" id="ProtNLM"/>
    </source>
</evidence>
<comment type="subcellular location">
    <subcellularLocation>
        <location evidence="1">Cell membrane</location>
        <topology evidence="1">Single-pass type I membrane protein</topology>
    </subcellularLocation>
</comment>
<gene>
    <name evidence="15" type="ORF">CASFOL_008512</name>
</gene>
<dbReference type="GO" id="GO:0051707">
    <property type="term" value="P:response to other organism"/>
    <property type="evidence" value="ECO:0007669"/>
    <property type="project" value="UniProtKB-ARBA"/>
</dbReference>
<evidence type="ECO:0000256" key="5">
    <source>
        <dbReference type="ARBA" id="ARBA00022692"/>
    </source>
</evidence>
<evidence type="ECO:0000256" key="7">
    <source>
        <dbReference type="ARBA" id="ARBA00022737"/>
    </source>
</evidence>
<dbReference type="InterPro" id="IPR013210">
    <property type="entry name" value="LRR_N_plant-typ"/>
</dbReference>
<dbReference type="InterPro" id="IPR046956">
    <property type="entry name" value="RLP23-like"/>
</dbReference>
<keyword evidence="16" id="KW-1185">Reference proteome</keyword>
<comment type="similarity">
    <text evidence="2">Belongs to the RLP family.</text>
</comment>
<evidence type="ECO:0000256" key="2">
    <source>
        <dbReference type="ARBA" id="ARBA00009592"/>
    </source>
</evidence>
<dbReference type="Pfam" id="PF08263">
    <property type="entry name" value="LRRNT_2"/>
    <property type="match status" value="1"/>
</dbReference>
<feature type="domain" description="Leucine-rich repeat-containing N-terminal plant-type" evidence="13">
    <location>
        <begin position="28"/>
        <end position="65"/>
    </location>
</feature>